<dbReference type="Proteomes" id="UP000293823">
    <property type="component" value="Unassembled WGS sequence"/>
</dbReference>
<protein>
    <recommendedName>
        <fullName evidence="2">Nephrocystin 3-like N-terminal domain-containing protein</fullName>
    </recommendedName>
</protein>
<dbReference type="PANTHER" id="PTHR10039">
    <property type="entry name" value="AMELOGENIN"/>
    <property type="match status" value="1"/>
</dbReference>
<evidence type="ECO:0000256" key="1">
    <source>
        <dbReference type="ARBA" id="ARBA00022737"/>
    </source>
</evidence>
<evidence type="ECO:0000313" key="3">
    <source>
        <dbReference type="EMBL" id="RYO48980.1"/>
    </source>
</evidence>
<dbReference type="OrthoDB" id="443402at2759"/>
<reference evidence="4" key="1">
    <citation type="journal article" date="2019" name="bioRxiv">
        <title>Genomics, evolutionary history and diagnostics of the Alternaria alternata species group including apple and Asian pear pathotypes.</title>
        <authorList>
            <person name="Armitage A.D."/>
            <person name="Cockerton H.M."/>
            <person name="Sreenivasaprasad S."/>
            <person name="Woodhall J.W."/>
            <person name="Lane C.R."/>
            <person name="Harrison R.J."/>
            <person name="Clarkson J.P."/>
        </authorList>
    </citation>
    <scope>NUCLEOTIDE SEQUENCE [LARGE SCALE GENOMIC DNA]</scope>
    <source>
        <strain evidence="4">RGR 97.0016</strain>
    </source>
</reference>
<dbReference type="Gene3D" id="3.40.50.300">
    <property type="entry name" value="P-loop containing nucleotide triphosphate hydrolases"/>
    <property type="match status" value="1"/>
</dbReference>
<dbReference type="InterPro" id="IPR027417">
    <property type="entry name" value="P-loop_NTPase"/>
</dbReference>
<dbReference type="Pfam" id="PF24883">
    <property type="entry name" value="NPHP3_N"/>
    <property type="match status" value="1"/>
</dbReference>
<dbReference type="PANTHER" id="PTHR10039:SF5">
    <property type="entry name" value="NACHT DOMAIN-CONTAINING PROTEIN"/>
    <property type="match status" value="1"/>
</dbReference>
<keyword evidence="4" id="KW-1185">Reference proteome</keyword>
<name>A0A4Q4QZ07_9PLEO</name>
<evidence type="ECO:0000313" key="4">
    <source>
        <dbReference type="Proteomes" id="UP000293823"/>
    </source>
</evidence>
<keyword evidence="1" id="KW-0677">Repeat</keyword>
<dbReference type="EMBL" id="PEJP01000046">
    <property type="protein sequence ID" value="RYO48980.1"/>
    <property type="molecule type" value="Genomic_DNA"/>
</dbReference>
<accession>A0A4Q4QZ07</accession>
<dbReference type="AlphaFoldDB" id="A0A4Q4QZ07"/>
<organism evidence="3 4">
    <name type="scientific">Alternaria arborescens</name>
    <dbReference type="NCBI Taxonomy" id="156630"/>
    <lineage>
        <taxon>Eukaryota</taxon>
        <taxon>Fungi</taxon>
        <taxon>Dikarya</taxon>
        <taxon>Ascomycota</taxon>
        <taxon>Pezizomycotina</taxon>
        <taxon>Dothideomycetes</taxon>
        <taxon>Pleosporomycetidae</taxon>
        <taxon>Pleosporales</taxon>
        <taxon>Pleosporineae</taxon>
        <taxon>Pleosporaceae</taxon>
        <taxon>Alternaria</taxon>
        <taxon>Alternaria sect. Alternaria</taxon>
    </lineage>
</organism>
<comment type="caution">
    <text evidence="3">The sequence shown here is derived from an EMBL/GenBank/DDBJ whole genome shotgun (WGS) entry which is preliminary data.</text>
</comment>
<feature type="domain" description="Nephrocystin 3-like N-terminal" evidence="2">
    <location>
        <begin position="42"/>
        <end position="249"/>
    </location>
</feature>
<dbReference type="InterPro" id="IPR056884">
    <property type="entry name" value="NPHP3-like_N"/>
</dbReference>
<dbReference type="SUPFAM" id="SSF52540">
    <property type="entry name" value="P-loop containing nucleoside triphosphate hydrolases"/>
    <property type="match status" value="1"/>
</dbReference>
<evidence type="ECO:0000259" key="2">
    <source>
        <dbReference type="Pfam" id="PF24883"/>
    </source>
</evidence>
<proteinExistence type="predicted"/>
<sequence length="775" mass="89345">MTAKYQRVASPHEHTFDWIFEKNGDFRPLDNHLSSMTLESDENKSFEEWMRSQTQKKSNMKNLYWIVGKAGSGKSTLMKHVFQHPKTDQSLSHWKGTSQLLKAAYFFERGQSSEERLLQTLLHQVLAHDQSIIVKVYKERWEQFSKFKDIREKRPDPPAKSKFPKFDKNGIDLDILGLDDLFNALNRTAKLICASTKLFFLIDGLDEIVGVDESSSEDQRTAYEKCQSLSKIISEIAKNENIKICISSRPHLGFEDEEGGLEGCSRLELEKVTGPDITCYVDSQLGQNKGFAQLAKNDPQAADEICQDIKDRASGMFLWVSLVVKLLIDGINHRSRLHDLKHKVRLLPKELTGESGLYMQMLRSVGHGQFLERARIISILAQSFQIDIALSPLLLDFAEEVDAIEDLIEEKNLKKFNAERSLQRVKDRLKGCCGGIFEVRSIAPLSKNGMTHDIYNDYVVDAVHGTVWEFLAEPEAAMELSKFPPDMSVLGPRTSLVRAAILSLHFIPPTVKKNRKERSKLCLDLVSSLLFAVEYSFSWNQETGEDQHALGQWEREGVQLFSKLISVFDQVGSKAHEKTRGFFESSGRHWIYLVDEKLFTYFDDYESYMISWLLEARIIFCAEYLLFDDEYKKVYNKNKSPISHAIFQYLNIESATELETRTLRRIICRLLQEKRHRTIVTSPFKEGDIRYKPLWVEIVQYNDFEPSATAHRIRYLELLELLIENVPNLLETPLGKARNVANRLVLFDDVADKRNEIRQMIEPTLKKQESLCITM</sequence>
<gene>
    <name evidence="3" type="ORF">AA0113_g9749</name>
</gene>